<dbReference type="AlphaFoldDB" id="A0A015TZM7"/>
<comment type="caution">
    <text evidence="3">The sequence shown here is derived from an EMBL/GenBank/DDBJ whole genome shotgun (WGS) entry which is preliminary data.</text>
</comment>
<feature type="compositionally biased region" description="Basic and acidic residues" evidence="1">
    <location>
        <begin position="9"/>
        <end position="22"/>
    </location>
</feature>
<protein>
    <recommendedName>
        <fullName evidence="2">DUF6973 domain-containing protein</fullName>
    </recommendedName>
</protein>
<feature type="domain" description="DUF6973" evidence="2">
    <location>
        <begin position="3"/>
        <end position="104"/>
    </location>
</feature>
<dbReference type="Proteomes" id="UP000020773">
    <property type="component" value="Unassembled WGS sequence"/>
</dbReference>
<evidence type="ECO:0000313" key="3">
    <source>
        <dbReference type="EMBL" id="EXY87942.1"/>
    </source>
</evidence>
<name>A0A015TZM7_BACFG</name>
<evidence type="ECO:0000259" key="2">
    <source>
        <dbReference type="Pfam" id="PF22322"/>
    </source>
</evidence>
<feature type="region of interest" description="Disordered" evidence="1">
    <location>
        <begin position="1"/>
        <end position="31"/>
    </location>
</feature>
<organism evidence="3 4">
    <name type="scientific">Bacteroides fragilis str. 3998T(B)3</name>
    <dbReference type="NCBI Taxonomy" id="1339316"/>
    <lineage>
        <taxon>Bacteria</taxon>
        <taxon>Pseudomonadati</taxon>
        <taxon>Bacteroidota</taxon>
        <taxon>Bacteroidia</taxon>
        <taxon>Bacteroidales</taxon>
        <taxon>Bacteroidaceae</taxon>
        <taxon>Bacteroides</taxon>
    </lineage>
</organism>
<reference evidence="3 4" key="1">
    <citation type="submission" date="2014-02" db="EMBL/GenBank/DDBJ databases">
        <authorList>
            <person name="Sears C."/>
            <person name="Carroll K."/>
            <person name="Sack B.R."/>
            <person name="Qadri F."/>
            <person name="Myers L.L."/>
            <person name="Chung G.-T."/>
            <person name="Escheverria P."/>
            <person name="Fraser C.M."/>
            <person name="Sadzewicz L."/>
            <person name="Shefchek K.A."/>
            <person name="Tallon L."/>
            <person name="Das S.P."/>
            <person name="Daugherty S."/>
            <person name="Mongodin E.F."/>
        </authorList>
    </citation>
    <scope>NUCLEOTIDE SEQUENCE [LARGE SCALE GENOMIC DNA]</scope>
    <source>
        <strain evidence="4">3998T(B)3</strain>
    </source>
</reference>
<accession>A0A015TZM7</accession>
<proteinExistence type="predicted"/>
<dbReference type="EMBL" id="JGDB01000341">
    <property type="protein sequence ID" value="EXY87942.1"/>
    <property type="molecule type" value="Genomic_DNA"/>
</dbReference>
<dbReference type="Pfam" id="PF22322">
    <property type="entry name" value="DUF6973"/>
    <property type="match status" value="1"/>
</dbReference>
<sequence length="117" mass="13402">MQHPQVIKKFHDNARKDSEAAKKFPGQHNGEGDAVRHVYWSALNTLSENANLAKEFGDAHEQNPGQDIAEKNMDLFNNSIGYQLGDLAKQNKWSEERLFKEIIKYKNDGKLQTKLHP</sequence>
<evidence type="ECO:0000256" key="1">
    <source>
        <dbReference type="SAM" id="MobiDB-lite"/>
    </source>
</evidence>
<dbReference type="PATRIC" id="fig|1339316.3.peg.5130"/>
<evidence type="ECO:0000313" key="4">
    <source>
        <dbReference type="Proteomes" id="UP000020773"/>
    </source>
</evidence>
<dbReference type="InterPro" id="IPR054246">
    <property type="entry name" value="DUF6973"/>
</dbReference>
<gene>
    <name evidence="3" type="ORF">M125_5430</name>
</gene>